<evidence type="ECO:0000259" key="11">
    <source>
        <dbReference type="Pfam" id="PF07731"/>
    </source>
</evidence>
<evidence type="ECO:0000256" key="1">
    <source>
        <dbReference type="ARBA" id="ARBA00000349"/>
    </source>
</evidence>
<comment type="cofactor">
    <cofactor evidence="2">
        <name>Cu cation</name>
        <dbReference type="ChEBI" id="CHEBI:23378"/>
    </cofactor>
</comment>
<comment type="similarity">
    <text evidence="3">Belongs to the multicopper oxidase family.</text>
</comment>
<dbReference type="SUPFAM" id="SSF49503">
    <property type="entry name" value="Cupredoxins"/>
    <property type="match status" value="3"/>
</dbReference>
<dbReference type="InterPro" id="IPR045087">
    <property type="entry name" value="Cu-oxidase_fam"/>
</dbReference>
<evidence type="ECO:0000313" key="13">
    <source>
        <dbReference type="EMBL" id="KAF2163189.1"/>
    </source>
</evidence>
<dbReference type="CDD" id="cd13901">
    <property type="entry name" value="CuRO_3_MaLCC_like"/>
    <property type="match status" value="1"/>
</dbReference>
<gene>
    <name evidence="13" type="ORF">M409DRAFT_68780</name>
</gene>
<keyword evidence="9" id="KW-0439">Lignin degradation</keyword>
<dbReference type="AlphaFoldDB" id="A0A6A6CBZ3"/>
<dbReference type="Pfam" id="PF07732">
    <property type="entry name" value="Cu-oxidase_3"/>
    <property type="match status" value="1"/>
</dbReference>
<evidence type="ECO:0000259" key="12">
    <source>
        <dbReference type="Pfam" id="PF07732"/>
    </source>
</evidence>
<keyword evidence="14" id="KW-1185">Reference proteome</keyword>
<sequence length="567" mass="62999">MPPPRVNWVTYNNATNRQCWNNGHSIFEDFDLSNPITRKTVTYNLDITNTTCNPDGHGEIECLLVNGQYPGPTLTANWGDYMIVNVQNSMQDNGTTIHFHGVRQFHSPGSDGVPGLTECPLAPGQSRTYAFNVTQFGSSWYHSHYSSQYGSGVVGTIVFEGPASANYDVDLGVYPLNEWYYVGAWAENALAAQELQSFGAPPNPDNILINGTNKDKDGNGQYSQVPIAKGKTYRLRLISIALDNYIRVSLDNHKMLIIAADFVPIKPTTAEWILLGAGQRYDVVITANQAAGSYWFRAEVATECLSGNNFYGRAIWTYSSVQPSTPSSSPWPEPSDCLEPSPLTPFWYQPVPYQPALGNMNVDLTKAVITPDGSNMVVWALNRSIDISWMYPTMTYLLNGSITNQNLNTYPFPENLNVVPATSETHWNYWLIQQSGNASLEPAAAANVLEQIVHPIHLHGHDFYVLGQGTNSTYSGTSQLNFNTPTRRDTASLYGNGWLAIAFESNNPGPWLMHCHIAWHISEGLGMQFLESPSQVTLPDRTAYDRECSAWDEYYATAYYKKTDSGL</sequence>
<evidence type="ECO:0000256" key="3">
    <source>
        <dbReference type="ARBA" id="ARBA00010609"/>
    </source>
</evidence>
<evidence type="ECO:0000313" key="14">
    <source>
        <dbReference type="Proteomes" id="UP000799537"/>
    </source>
</evidence>
<dbReference type="InterPro" id="IPR002355">
    <property type="entry name" value="Cu_oxidase_Cu_BS"/>
</dbReference>
<dbReference type="InterPro" id="IPR011707">
    <property type="entry name" value="Cu-oxidase-like_N"/>
</dbReference>
<dbReference type="GO" id="GO:0005507">
    <property type="term" value="F:copper ion binding"/>
    <property type="evidence" value="ECO:0007669"/>
    <property type="project" value="InterPro"/>
</dbReference>
<evidence type="ECO:0000256" key="6">
    <source>
        <dbReference type="ARBA" id="ARBA00023002"/>
    </source>
</evidence>
<dbReference type="PROSITE" id="PS00079">
    <property type="entry name" value="MULTICOPPER_OXIDASE1"/>
    <property type="match status" value="1"/>
</dbReference>
<dbReference type="Proteomes" id="UP000799537">
    <property type="component" value="Unassembled WGS sequence"/>
</dbReference>
<dbReference type="GO" id="GO:0046274">
    <property type="term" value="P:lignin catabolic process"/>
    <property type="evidence" value="ECO:0007669"/>
    <property type="project" value="UniProtKB-KW"/>
</dbReference>
<dbReference type="PROSITE" id="PS00080">
    <property type="entry name" value="MULTICOPPER_OXIDASE2"/>
    <property type="match status" value="1"/>
</dbReference>
<organism evidence="13 14">
    <name type="scientific">Zasmidium cellare ATCC 36951</name>
    <dbReference type="NCBI Taxonomy" id="1080233"/>
    <lineage>
        <taxon>Eukaryota</taxon>
        <taxon>Fungi</taxon>
        <taxon>Dikarya</taxon>
        <taxon>Ascomycota</taxon>
        <taxon>Pezizomycotina</taxon>
        <taxon>Dothideomycetes</taxon>
        <taxon>Dothideomycetidae</taxon>
        <taxon>Mycosphaerellales</taxon>
        <taxon>Mycosphaerellaceae</taxon>
        <taxon>Zasmidium</taxon>
    </lineage>
</organism>
<dbReference type="EMBL" id="ML993610">
    <property type="protein sequence ID" value="KAF2163189.1"/>
    <property type="molecule type" value="Genomic_DNA"/>
</dbReference>
<evidence type="ECO:0000259" key="10">
    <source>
        <dbReference type="Pfam" id="PF00394"/>
    </source>
</evidence>
<evidence type="ECO:0000256" key="5">
    <source>
        <dbReference type="ARBA" id="ARBA00022723"/>
    </source>
</evidence>
<keyword evidence="8" id="KW-0325">Glycoprotein</keyword>
<dbReference type="EC" id="1.10.3.2" evidence="4"/>
<feature type="domain" description="Plastocyanin-like" evidence="12">
    <location>
        <begin position="47"/>
        <end position="162"/>
    </location>
</feature>
<comment type="catalytic activity">
    <reaction evidence="1">
        <text>4 hydroquinone + O2 = 4 benzosemiquinone + 2 H2O</text>
        <dbReference type="Rhea" id="RHEA:11276"/>
        <dbReference type="ChEBI" id="CHEBI:15377"/>
        <dbReference type="ChEBI" id="CHEBI:15379"/>
        <dbReference type="ChEBI" id="CHEBI:17594"/>
        <dbReference type="ChEBI" id="CHEBI:17977"/>
        <dbReference type="EC" id="1.10.3.2"/>
    </reaction>
</comment>
<dbReference type="RefSeq" id="XP_033664078.1">
    <property type="nucleotide sequence ID" value="XM_033817989.1"/>
</dbReference>
<feature type="domain" description="Plastocyanin-like" evidence="11">
    <location>
        <begin position="389"/>
        <end position="534"/>
    </location>
</feature>
<keyword evidence="7" id="KW-0186">Copper</keyword>
<dbReference type="InterPro" id="IPR001117">
    <property type="entry name" value="Cu-oxidase_2nd"/>
</dbReference>
<protein>
    <recommendedName>
        <fullName evidence="4">laccase</fullName>
        <ecNumber evidence="4">1.10.3.2</ecNumber>
    </recommendedName>
</protein>
<evidence type="ECO:0000256" key="7">
    <source>
        <dbReference type="ARBA" id="ARBA00023008"/>
    </source>
</evidence>
<dbReference type="FunFam" id="2.60.40.420:FF:000021">
    <property type="entry name" value="Extracellular dihydrogeodin oxidase/laccase"/>
    <property type="match status" value="1"/>
</dbReference>
<reference evidence="13" key="1">
    <citation type="journal article" date="2020" name="Stud. Mycol.">
        <title>101 Dothideomycetes genomes: a test case for predicting lifestyles and emergence of pathogens.</title>
        <authorList>
            <person name="Haridas S."/>
            <person name="Albert R."/>
            <person name="Binder M."/>
            <person name="Bloem J."/>
            <person name="Labutti K."/>
            <person name="Salamov A."/>
            <person name="Andreopoulos B."/>
            <person name="Baker S."/>
            <person name="Barry K."/>
            <person name="Bills G."/>
            <person name="Bluhm B."/>
            <person name="Cannon C."/>
            <person name="Castanera R."/>
            <person name="Culley D."/>
            <person name="Daum C."/>
            <person name="Ezra D."/>
            <person name="Gonzalez J."/>
            <person name="Henrissat B."/>
            <person name="Kuo A."/>
            <person name="Liang C."/>
            <person name="Lipzen A."/>
            <person name="Lutzoni F."/>
            <person name="Magnuson J."/>
            <person name="Mondo S."/>
            <person name="Nolan M."/>
            <person name="Ohm R."/>
            <person name="Pangilinan J."/>
            <person name="Park H.-J."/>
            <person name="Ramirez L."/>
            <person name="Alfaro M."/>
            <person name="Sun H."/>
            <person name="Tritt A."/>
            <person name="Yoshinaga Y."/>
            <person name="Zwiers L.-H."/>
            <person name="Turgeon B."/>
            <person name="Goodwin S."/>
            <person name="Spatafora J."/>
            <person name="Crous P."/>
            <person name="Grigoriev I."/>
        </authorList>
    </citation>
    <scope>NUCLEOTIDE SEQUENCE</scope>
    <source>
        <strain evidence="13">ATCC 36951</strain>
    </source>
</reference>
<dbReference type="OrthoDB" id="2121828at2759"/>
<keyword evidence="5" id="KW-0479">Metal-binding</keyword>
<dbReference type="InterPro" id="IPR008972">
    <property type="entry name" value="Cupredoxin"/>
</dbReference>
<dbReference type="InterPro" id="IPR033138">
    <property type="entry name" value="Cu_oxidase_CS"/>
</dbReference>
<dbReference type="Pfam" id="PF07731">
    <property type="entry name" value="Cu-oxidase_2"/>
    <property type="match status" value="1"/>
</dbReference>
<dbReference type="GO" id="GO:0052716">
    <property type="term" value="F:hydroquinone:oxygen oxidoreductase activity"/>
    <property type="evidence" value="ECO:0007669"/>
    <property type="project" value="UniProtKB-EC"/>
</dbReference>
<evidence type="ECO:0000256" key="4">
    <source>
        <dbReference type="ARBA" id="ARBA00012297"/>
    </source>
</evidence>
<keyword evidence="6" id="KW-0560">Oxidoreductase</keyword>
<dbReference type="Pfam" id="PF00394">
    <property type="entry name" value="Cu-oxidase"/>
    <property type="match status" value="1"/>
</dbReference>
<dbReference type="InterPro" id="IPR011706">
    <property type="entry name" value="Cu-oxidase_C"/>
</dbReference>
<proteinExistence type="inferred from homology"/>
<evidence type="ECO:0000256" key="9">
    <source>
        <dbReference type="ARBA" id="ARBA00023185"/>
    </source>
</evidence>
<feature type="domain" description="Plastocyanin-like" evidence="10">
    <location>
        <begin position="175"/>
        <end position="319"/>
    </location>
</feature>
<dbReference type="GeneID" id="54571261"/>
<name>A0A6A6CBZ3_ZASCE</name>
<dbReference type="FunFam" id="2.60.40.420:FF:000045">
    <property type="entry name" value="Laccase 2"/>
    <property type="match status" value="1"/>
</dbReference>
<evidence type="ECO:0000256" key="2">
    <source>
        <dbReference type="ARBA" id="ARBA00001935"/>
    </source>
</evidence>
<dbReference type="PANTHER" id="PTHR11709">
    <property type="entry name" value="MULTI-COPPER OXIDASE"/>
    <property type="match status" value="1"/>
</dbReference>
<evidence type="ECO:0000256" key="8">
    <source>
        <dbReference type="ARBA" id="ARBA00023180"/>
    </source>
</evidence>
<dbReference type="Gene3D" id="2.60.40.420">
    <property type="entry name" value="Cupredoxins - blue copper proteins"/>
    <property type="match status" value="3"/>
</dbReference>
<dbReference type="PANTHER" id="PTHR11709:SF87">
    <property type="entry name" value="LACCASE"/>
    <property type="match status" value="1"/>
</dbReference>
<accession>A0A6A6CBZ3</accession>